<dbReference type="Gramene" id="C.cajan_01050.t">
    <property type="protein sequence ID" value="C.cajan_01050.t"/>
    <property type="gene ID" value="C.cajan_01050"/>
</dbReference>
<feature type="transmembrane region" description="Helical" evidence="10">
    <location>
        <begin position="295"/>
        <end position="314"/>
    </location>
</feature>
<evidence type="ECO:0000313" key="13">
    <source>
        <dbReference type="EMBL" id="KYP54878.1"/>
    </source>
</evidence>
<protein>
    <submittedName>
        <fullName evidence="13">Potassium transporter 23</fullName>
    </submittedName>
</protein>
<accession>A0A151SJC2</accession>
<dbReference type="GO" id="GO:0015079">
    <property type="term" value="F:potassium ion transmembrane transporter activity"/>
    <property type="evidence" value="ECO:0007669"/>
    <property type="project" value="InterPro"/>
</dbReference>
<dbReference type="Pfam" id="PF02705">
    <property type="entry name" value="K_trans"/>
    <property type="match status" value="1"/>
</dbReference>
<dbReference type="InterPro" id="IPR003855">
    <property type="entry name" value="K+_transporter"/>
</dbReference>
<gene>
    <name evidence="13" type="ORF">KK1_001078</name>
</gene>
<evidence type="ECO:0000259" key="11">
    <source>
        <dbReference type="Pfam" id="PF02705"/>
    </source>
</evidence>
<evidence type="ECO:0000313" key="14">
    <source>
        <dbReference type="Proteomes" id="UP000075243"/>
    </source>
</evidence>
<keyword evidence="6" id="KW-0630">Potassium</keyword>
<dbReference type="OMA" id="HTSKEHM"/>
<feature type="transmembrane region" description="Helical" evidence="10">
    <location>
        <begin position="89"/>
        <end position="110"/>
    </location>
</feature>
<sequence>MWSKHDGREGYGSIRRRLAKKPKRVDSFDVEAMEIAGTHAHHSKDLSLWPTLALAFNTLGVVYGDMGTSPLYVFADVFSKVPIMSDADVLGALSLVMYTIALIPLAKYVFIVLKANDNGEGGTFALYSLICRYANVSLLPNRQQADEYISSFKLKLPTPELERALKIKETLERKSFLKNILLVLVLLGASMVIGDGILTPAISVMSAISGLQDQINGFGTGEVVGISIVVLVVLFSIQRFGTGKVGFMFSPILALWFFSLGSIGLYNIVKYDITVLRAFNPAYIYYFFKNNGKGAWSALGGCVLCITGISSCHFHSFKLSYWRIFFFKIIYSISSLLTQCQDAVPPNSIMSIECCKPDLEINDSWFHLIILLLLQFKSCLQQEQQKLHDPENISNLHHLGVFPVIKIASDILVHLNEKFVPLGIRKLYNLHVYSCAGAEAMFADLGHFSVPAIQLLNLPALHSTIVFVCIKYVPVPVVPQEERFMFRRVCPKDYHIFRCVARYGYKDVRKEDHRAFEQLLIESLEKFLRREALETALELEGNLTDDVDVVSVNTRDSDLPDGTVAEELRIPLMHDQKLEETGISSASQEVASALPSSYMPSEEDPGLEYELSALREAMESGFTYLLGHGDVRAKKNSFFVKKLLINYFYAFLRKNCRGGTANMRVPHTNIIQVGMTYMV</sequence>
<organism evidence="13 14">
    <name type="scientific">Cajanus cajan</name>
    <name type="common">Pigeon pea</name>
    <name type="synonym">Cajanus indicus</name>
    <dbReference type="NCBI Taxonomy" id="3821"/>
    <lineage>
        <taxon>Eukaryota</taxon>
        <taxon>Viridiplantae</taxon>
        <taxon>Streptophyta</taxon>
        <taxon>Embryophyta</taxon>
        <taxon>Tracheophyta</taxon>
        <taxon>Spermatophyta</taxon>
        <taxon>Magnoliopsida</taxon>
        <taxon>eudicotyledons</taxon>
        <taxon>Gunneridae</taxon>
        <taxon>Pentapetalae</taxon>
        <taxon>rosids</taxon>
        <taxon>fabids</taxon>
        <taxon>Fabales</taxon>
        <taxon>Fabaceae</taxon>
        <taxon>Papilionoideae</taxon>
        <taxon>50 kb inversion clade</taxon>
        <taxon>NPAAA clade</taxon>
        <taxon>indigoferoid/millettioid clade</taxon>
        <taxon>Phaseoleae</taxon>
        <taxon>Cajanus</taxon>
    </lineage>
</organism>
<dbReference type="GO" id="GO:0005886">
    <property type="term" value="C:plasma membrane"/>
    <property type="evidence" value="ECO:0007669"/>
    <property type="project" value="UniProtKB-SubCell"/>
</dbReference>
<evidence type="ECO:0000256" key="5">
    <source>
        <dbReference type="ARBA" id="ARBA00022692"/>
    </source>
</evidence>
<feature type="transmembrane region" description="Helical" evidence="10">
    <location>
        <begin position="249"/>
        <end position="269"/>
    </location>
</feature>
<evidence type="ECO:0000256" key="2">
    <source>
        <dbReference type="ARBA" id="ARBA00008440"/>
    </source>
</evidence>
<comment type="subcellular location">
    <subcellularLocation>
        <location evidence="1">Cell membrane</location>
        <topology evidence="1">Multi-pass membrane protein</topology>
    </subcellularLocation>
</comment>
<dbReference type="InterPro" id="IPR053951">
    <property type="entry name" value="K_trans_N"/>
</dbReference>
<dbReference type="InterPro" id="IPR053952">
    <property type="entry name" value="K_trans_C"/>
</dbReference>
<keyword evidence="4" id="KW-0633">Potassium transport</keyword>
<dbReference type="STRING" id="3821.A0A151SJC2"/>
<keyword evidence="7 10" id="KW-1133">Transmembrane helix</keyword>
<evidence type="ECO:0000256" key="6">
    <source>
        <dbReference type="ARBA" id="ARBA00022958"/>
    </source>
</evidence>
<feature type="transmembrane region" description="Helical" evidence="10">
    <location>
        <begin position="176"/>
        <end position="198"/>
    </location>
</feature>
<keyword evidence="3" id="KW-0813">Transport</keyword>
<keyword evidence="5 10" id="KW-0812">Transmembrane</keyword>
<evidence type="ECO:0000256" key="4">
    <source>
        <dbReference type="ARBA" id="ARBA00022538"/>
    </source>
</evidence>
<proteinExistence type="inferred from homology"/>
<dbReference type="Proteomes" id="UP000075243">
    <property type="component" value="Chromosome 11"/>
</dbReference>
<dbReference type="PANTHER" id="PTHR30540:SF4">
    <property type="entry name" value="POTASSIUM TRANSPORTER 12-RELATED"/>
    <property type="match status" value="1"/>
</dbReference>
<evidence type="ECO:0000256" key="9">
    <source>
        <dbReference type="ARBA" id="ARBA00023136"/>
    </source>
</evidence>
<evidence type="ECO:0000256" key="8">
    <source>
        <dbReference type="ARBA" id="ARBA00023065"/>
    </source>
</evidence>
<reference evidence="13 14" key="1">
    <citation type="journal article" date="2012" name="Nat. Biotechnol.">
        <title>Draft genome sequence of pigeonpea (Cajanus cajan), an orphan legume crop of resource-poor farmers.</title>
        <authorList>
            <person name="Varshney R.K."/>
            <person name="Chen W."/>
            <person name="Li Y."/>
            <person name="Bharti A.K."/>
            <person name="Saxena R.K."/>
            <person name="Schlueter J.A."/>
            <person name="Donoghue M.T."/>
            <person name="Azam S."/>
            <person name="Fan G."/>
            <person name="Whaley A.M."/>
            <person name="Farmer A.D."/>
            <person name="Sheridan J."/>
            <person name="Iwata A."/>
            <person name="Tuteja R."/>
            <person name="Penmetsa R.V."/>
            <person name="Wu W."/>
            <person name="Upadhyaya H.D."/>
            <person name="Yang S.P."/>
            <person name="Shah T."/>
            <person name="Saxena K.B."/>
            <person name="Michael T."/>
            <person name="McCombie W.R."/>
            <person name="Yang B."/>
            <person name="Zhang G."/>
            <person name="Yang H."/>
            <person name="Wang J."/>
            <person name="Spillane C."/>
            <person name="Cook D.R."/>
            <person name="May G.D."/>
            <person name="Xu X."/>
            <person name="Jackson S.A."/>
        </authorList>
    </citation>
    <scope>NUCLEOTIDE SEQUENCE [LARGE SCALE GENOMIC DNA]</scope>
    <source>
        <strain evidence="14">cv. Asha</strain>
    </source>
</reference>
<keyword evidence="8" id="KW-0406">Ion transport</keyword>
<comment type="similarity">
    <text evidence="2">Belongs to the HAK/KUP transporter (TC 2.A.72.3) family.</text>
</comment>
<evidence type="ECO:0000256" key="7">
    <source>
        <dbReference type="ARBA" id="ARBA00022989"/>
    </source>
</evidence>
<dbReference type="AlphaFoldDB" id="A0A151SJC2"/>
<dbReference type="PANTHER" id="PTHR30540">
    <property type="entry name" value="OSMOTIC STRESS POTASSIUM TRANSPORTER"/>
    <property type="match status" value="1"/>
</dbReference>
<dbReference type="Pfam" id="PF22776">
    <property type="entry name" value="K_trans_C"/>
    <property type="match status" value="1"/>
</dbReference>
<name>A0A151SJC2_CAJCA</name>
<evidence type="ECO:0000256" key="3">
    <source>
        <dbReference type="ARBA" id="ARBA00022448"/>
    </source>
</evidence>
<keyword evidence="14" id="KW-1185">Reference proteome</keyword>
<evidence type="ECO:0000256" key="10">
    <source>
        <dbReference type="SAM" id="Phobius"/>
    </source>
</evidence>
<feature type="transmembrane region" description="Helical" evidence="10">
    <location>
        <begin position="218"/>
        <end position="237"/>
    </location>
</feature>
<dbReference type="EMBL" id="CM003613">
    <property type="protein sequence ID" value="KYP54878.1"/>
    <property type="molecule type" value="Genomic_DNA"/>
</dbReference>
<keyword evidence="9 10" id="KW-0472">Membrane</keyword>
<feature type="domain" description="K+ potassium transporter integral membrane" evidence="11">
    <location>
        <begin position="54"/>
        <end position="309"/>
    </location>
</feature>
<evidence type="ECO:0000259" key="12">
    <source>
        <dbReference type="Pfam" id="PF22776"/>
    </source>
</evidence>
<evidence type="ECO:0000256" key="1">
    <source>
        <dbReference type="ARBA" id="ARBA00004651"/>
    </source>
</evidence>
<feature type="domain" description="K+ potassium transporter C-terminal" evidence="12">
    <location>
        <begin position="457"/>
        <end position="677"/>
    </location>
</feature>